<dbReference type="Proteomes" id="UP000573599">
    <property type="component" value="Unassembled WGS sequence"/>
</dbReference>
<keyword evidence="2" id="KW-1185">Reference proteome</keyword>
<proteinExistence type="predicted"/>
<dbReference type="RefSeq" id="WP_179420304.1">
    <property type="nucleotide sequence ID" value="NZ_JACCAB010000001.1"/>
</dbReference>
<dbReference type="EMBL" id="JACCAB010000001">
    <property type="protein sequence ID" value="NYG05713.1"/>
    <property type="molecule type" value="Genomic_DNA"/>
</dbReference>
<evidence type="ECO:0000313" key="1">
    <source>
        <dbReference type="EMBL" id="NYG05713.1"/>
    </source>
</evidence>
<comment type="caution">
    <text evidence="1">The sequence shown here is derived from an EMBL/GenBank/DDBJ whole genome shotgun (WGS) entry which is preliminary data.</text>
</comment>
<name>A0A852W9L0_9MICO</name>
<gene>
    <name evidence="1" type="ORF">BJ986_000200</name>
</gene>
<protein>
    <submittedName>
        <fullName evidence="1">Uncharacterized protein</fullName>
    </submittedName>
</protein>
<evidence type="ECO:0000313" key="2">
    <source>
        <dbReference type="Proteomes" id="UP000573599"/>
    </source>
</evidence>
<sequence length="228" mass="23353">MSALPEPVKRLSDRIYAIEEQARALVNRNPFFGTGIHPTGHGGMASDAFDGDIDTGNAGTTGWAFNNQKVAIGELILRPGIVGNDALTNPVAAGAIYGSLTNFSLSTTLTNIKTITLTVPPGFTQAAISVVARVYAINPHTSGGYDGLGGDYLYSQANIAGYNGYALPLAVSGSGGSGTGISPFSTVLPGLTGGGSVLVQIAASTSYFSWAANTSNTAEVSGSVQWFR</sequence>
<organism evidence="1 2">
    <name type="scientific">Pedococcus badiiscoriae</name>
    <dbReference type="NCBI Taxonomy" id="642776"/>
    <lineage>
        <taxon>Bacteria</taxon>
        <taxon>Bacillati</taxon>
        <taxon>Actinomycetota</taxon>
        <taxon>Actinomycetes</taxon>
        <taxon>Micrococcales</taxon>
        <taxon>Intrasporangiaceae</taxon>
        <taxon>Pedococcus</taxon>
    </lineage>
</organism>
<accession>A0A852W9L0</accession>
<dbReference type="AlphaFoldDB" id="A0A852W9L0"/>
<reference evidence="1 2" key="1">
    <citation type="submission" date="2020-07" db="EMBL/GenBank/DDBJ databases">
        <title>Sequencing the genomes of 1000 actinobacteria strains.</title>
        <authorList>
            <person name="Klenk H.-P."/>
        </authorList>
    </citation>
    <scope>NUCLEOTIDE SEQUENCE [LARGE SCALE GENOMIC DNA]</scope>
    <source>
        <strain evidence="1 2">DSM 23987</strain>
    </source>
</reference>